<dbReference type="Gene3D" id="3.40.50.11690">
    <property type="entry name" value="Cell division protein FtsQ/DivIB"/>
    <property type="match status" value="1"/>
</dbReference>
<dbReference type="InterPro" id="IPR013685">
    <property type="entry name" value="POTRA_FtsQ_type"/>
</dbReference>
<dbReference type="PROSITE" id="PS51779">
    <property type="entry name" value="POTRA"/>
    <property type="match status" value="1"/>
</dbReference>
<comment type="caution">
    <text evidence="12">The sequence shown here is derived from an EMBL/GenBank/DDBJ whole genome shotgun (WGS) entry which is preliminary data.</text>
</comment>
<evidence type="ECO:0000256" key="9">
    <source>
        <dbReference type="HAMAP-Rule" id="MF_00911"/>
    </source>
</evidence>
<evidence type="ECO:0000256" key="10">
    <source>
        <dbReference type="SAM" id="MobiDB-lite"/>
    </source>
</evidence>
<dbReference type="PANTHER" id="PTHR35851">
    <property type="entry name" value="CELL DIVISION PROTEIN FTSQ"/>
    <property type="match status" value="1"/>
</dbReference>
<organism evidence="12 13">
    <name type="scientific">Propylenella binzhouense</name>
    <dbReference type="NCBI Taxonomy" id="2555902"/>
    <lineage>
        <taxon>Bacteria</taxon>
        <taxon>Pseudomonadati</taxon>
        <taxon>Pseudomonadota</taxon>
        <taxon>Alphaproteobacteria</taxon>
        <taxon>Hyphomicrobiales</taxon>
        <taxon>Propylenellaceae</taxon>
        <taxon>Propylenella</taxon>
    </lineage>
</organism>
<dbReference type="OrthoDB" id="9783091at2"/>
<comment type="similarity">
    <text evidence="9">Belongs to the FtsQ/DivIB family. FtsQ subfamily.</text>
</comment>
<dbReference type="InterPro" id="IPR045335">
    <property type="entry name" value="FtsQ_C_sf"/>
</dbReference>
<keyword evidence="3 9" id="KW-0997">Cell inner membrane</keyword>
<keyword evidence="2 9" id="KW-1003">Cell membrane</keyword>
<dbReference type="EMBL" id="SPKJ01000008">
    <property type="protein sequence ID" value="MYZ46947.1"/>
    <property type="molecule type" value="Genomic_DNA"/>
</dbReference>
<feature type="region of interest" description="Disordered" evidence="10">
    <location>
        <begin position="283"/>
        <end position="303"/>
    </location>
</feature>
<evidence type="ECO:0000313" key="12">
    <source>
        <dbReference type="EMBL" id="MYZ46947.1"/>
    </source>
</evidence>
<dbReference type="AlphaFoldDB" id="A0A964T3N2"/>
<proteinExistence type="inferred from homology"/>
<dbReference type="GO" id="GO:0090529">
    <property type="term" value="P:cell septum assembly"/>
    <property type="evidence" value="ECO:0007669"/>
    <property type="project" value="InterPro"/>
</dbReference>
<keyword evidence="5 9" id="KW-0812">Transmembrane</keyword>
<feature type="domain" description="POTRA" evidence="11">
    <location>
        <begin position="88"/>
        <end position="155"/>
    </location>
</feature>
<reference evidence="12" key="1">
    <citation type="submission" date="2019-03" db="EMBL/GenBank/DDBJ databases">
        <title>Afifella sp. nov., isolated from activated sludge.</title>
        <authorList>
            <person name="Li Q."/>
            <person name="Liu Y."/>
        </authorList>
    </citation>
    <scope>NUCLEOTIDE SEQUENCE</scope>
    <source>
        <strain evidence="12">L72</strain>
    </source>
</reference>
<name>A0A964T3N2_9HYPH</name>
<dbReference type="RefSeq" id="WP_161139295.1">
    <property type="nucleotide sequence ID" value="NZ_SPKJ01000008.1"/>
</dbReference>
<evidence type="ECO:0000256" key="5">
    <source>
        <dbReference type="ARBA" id="ARBA00022692"/>
    </source>
</evidence>
<evidence type="ECO:0000256" key="8">
    <source>
        <dbReference type="ARBA" id="ARBA00023306"/>
    </source>
</evidence>
<evidence type="ECO:0000256" key="6">
    <source>
        <dbReference type="ARBA" id="ARBA00022989"/>
    </source>
</evidence>
<dbReference type="Pfam" id="PF08478">
    <property type="entry name" value="POTRA_1"/>
    <property type="match status" value="1"/>
</dbReference>
<keyword evidence="7 9" id="KW-0472">Membrane</keyword>
<dbReference type="HAMAP" id="MF_00911">
    <property type="entry name" value="FtsQ_subfam"/>
    <property type="match status" value="1"/>
</dbReference>
<evidence type="ECO:0000256" key="3">
    <source>
        <dbReference type="ARBA" id="ARBA00022519"/>
    </source>
</evidence>
<dbReference type="Pfam" id="PF03799">
    <property type="entry name" value="FtsQ_DivIB_C"/>
    <property type="match status" value="1"/>
</dbReference>
<sequence length="303" mass="32690">MPTVGGVTRGARNAVAGLDAALGRLGSPIAALVPRRLRRIIEKVERQRTRPVGQKAAVGFLAATVFYGVVGGGHVPALVNAAFLVSGFGIEEIRVSGASETPEKAVIGALRINRTALPLFSAEAAHERLSGLPWVADVTVRKLYPNGIAVDLVERPPFALWQDQSGSIKIVDREGNSIMPFRDRRYARLPFVVGPGANLKVAAFWPAVASQPLLAERTRAAVLVANRRWDLHLENGIVVKLPEKDPAAALARLAQLERDQQILERDVTQLDLRIPDHITARLAEGQPLPGEGKEKARKGAARI</sequence>
<evidence type="ECO:0000313" key="13">
    <source>
        <dbReference type="Proteomes" id="UP000773614"/>
    </source>
</evidence>
<keyword evidence="13" id="KW-1185">Reference proteome</keyword>
<dbReference type="Gene3D" id="3.10.20.310">
    <property type="entry name" value="membrane protein fhac"/>
    <property type="match status" value="1"/>
</dbReference>
<evidence type="ECO:0000256" key="4">
    <source>
        <dbReference type="ARBA" id="ARBA00022618"/>
    </source>
</evidence>
<gene>
    <name evidence="9" type="primary">ftsQ</name>
    <name evidence="12" type="ORF">E4O86_04385</name>
</gene>
<comment type="function">
    <text evidence="9">Essential cell division protein.</text>
</comment>
<dbReference type="GO" id="GO:0032153">
    <property type="term" value="C:cell division site"/>
    <property type="evidence" value="ECO:0007669"/>
    <property type="project" value="UniProtKB-UniRule"/>
</dbReference>
<keyword evidence="8 9" id="KW-0131">Cell cycle</keyword>
<comment type="subcellular location">
    <subcellularLocation>
        <location evidence="9">Cell inner membrane</location>
        <topology evidence="9">Single-pass type II membrane protein</topology>
    </subcellularLocation>
    <subcellularLocation>
        <location evidence="1">Membrane</location>
    </subcellularLocation>
    <text evidence="9">Localizes to the division septum.</text>
</comment>
<keyword evidence="4 9" id="KW-0132">Cell division</keyword>
<dbReference type="Proteomes" id="UP000773614">
    <property type="component" value="Unassembled WGS sequence"/>
</dbReference>
<protein>
    <recommendedName>
        <fullName evidence="9">Cell division protein FtsQ</fullName>
    </recommendedName>
</protein>
<dbReference type="GO" id="GO:0043093">
    <property type="term" value="P:FtsZ-dependent cytokinesis"/>
    <property type="evidence" value="ECO:0007669"/>
    <property type="project" value="UniProtKB-UniRule"/>
</dbReference>
<evidence type="ECO:0000256" key="1">
    <source>
        <dbReference type="ARBA" id="ARBA00004370"/>
    </source>
</evidence>
<dbReference type="PANTHER" id="PTHR35851:SF1">
    <property type="entry name" value="CELL DIVISION PROTEIN FTSQ"/>
    <property type="match status" value="1"/>
</dbReference>
<evidence type="ECO:0000259" key="11">
    <source>
        <dbReference type="PROSITE" id="PS51779"/>
    </source>
</evidence>
<dbReference type="InterPro" id="IPR034746">
    <property type="entry name" value="POTRA"/>
</dbReference>
<accession>A0A964T3N2</accession>
<dbReference type="InterPro" id="IPR005548">
    <property type="entry name" value="Cell_div_FtsQ/DivIB_C"/>
</dbReference>
<evidence type="ECO:0000256" key="2">
    <source>
        <dbReference type="ARBA" id="ARBA00022475"/>
    </source>
</evidence>
<evidence type="ECO:0000256" key="7">
    <source>
        <dbReference type="ARBA" id="ARBA00023136"/>
    </source>
</evidence>
<dbReference type="GO" id="GO:0005886">
    <property type="term" value="C:plasma membrane"/>
    <property type="evidence" value="ECO:0007669"/>
    <property type="project" value="UniProtKB-SubCell"/>
</dbReference>
<keyword evidence="6 9" id="KW-1133">Transmembrane helix</keyword>
<dbReference type="InterPro" id="IPR026579">
    <property type="entry name" value="FtsQ"/>
</dbReference>